<keyword evidence="4 8" id="KW-0812">Transmembrane</keyword>
<comment type="caution">
    <text evidence="9">The sequence shown here is derived from an EMBL/GenBank/DDBJ whole genome shotgun (WGS) entry which is preliminary data.</text>
</comment>
<dbReference type="Proteomes" id="UP000011663">
    <property type="component" value="Unassembled WGS sequence"/>
</dbReference>
<dbReference type="Pfam" id="PF04093">
    <property type="entry name" value="MreD"/>
    <property type="match status" value="1"/>
</dbReference>
<evidence type="ECO:0000256" key="5">
    <source>
        <dbReference type="ARBA" id="ARBA00022960"/>
    </source>
</evidence>
<protein>
    <submittedName>
        <fullName evidence="9">Rod shape-determining protein MreD</fullName>
    </submittedName>
</protein>
<comment type="similarity">
    <text evidence="2">Belongs to the MreD family.</text>
</comment>
<evidence type="ECO:0000256" key="7">
    <source>
        <dbReference type="ARBA" id="ARBA00023136"/>
    </source>
</evidence>
<evidence type="ECO:0000256" key="2">
    <source>
        <dbReference type="ARBA" id="ARBA00007776"/>
    </source>
</evidence>
<feature type="transmembrane region" description="Helical" evidence="8">
    <location>
        <begin position="135"/>
        <end position="155"/>
    </location>
</feature>
<dbReference type="RefSeq" id="WP_008722532.1">
    <property type="nucleotide sequence ID" value="NZ_JH994110.1"/>
</dbReference>
<dbReference type="OrthoDB" id="9796616at2"/>
<dbReference type="AlphaFoldDB" id="A0A2U4FDS3"/>
<evidence type="ECO:0000256" key="4">
    <source>
        <dbReference type="ARBA" id="ARBA00022692"/>
    </source>
</evidence>
<feature type="transmembrane region" description="Helical" evidence="8">
    <location>
        <begin position="75"/>
        <end position="95"/>
    </location>
</feature>
<evidence type="ECO:0000313" key="10">
    <source>
        <dbReference type="Proteomes" id="UP000011663"/>
    </source>
</evidence>
<gene>
    <name evidence="9" type="ORF">A966_03790</name>
</gene>
<keyword evidence="7 8" id="KW-0472">Membrane</keyword>
<evidence type="ECO:0000256" key="1">
    <source>
        <dbReference type="ARBA" id="ARBA00004651"/>
    </source>
</evidence>
<dbReference type="GeneID" id="66487215"/>
<comment type="subcellular location">
    <subcellularLocation>
        <location evidence="1">Cell membrane</location>
        <topology evidence="1">Multi-pass membrane protein</topology>
    </subcellularLocation>
</comment>
<sequence>MKRIVTVIITTLILLLIQSSPAYDLIRVALGAKPDLLLIFLVFIAFRYGSFDGIIYGFIIGLLQDIVSSGTFGSYAIIFLNIGFFVGFFNTRIFIKQIAAGIFVTLIGYLIKIIALFLVTSIYSDLSNVAVLIRSELLVGLPLTVILSSPAFILFEKLAPLIYDKQKIHVDDSTSKEYSE</sequence>
<dbReference type="InterPro" id="IPR007227">
    <property type="entry name" value="Cell_shape_determining_MreD"/>
</dbReference>
<organism evidence="9 10">
    <name type="scientific">Brachyspira hampsonii 30446</name>
    <dbReference type="NCBI Taxonomy" id="1289135"/>
    <lineage>
        <taxon>Bacteria</taxon>
        <taxon>Pseudomonadati</taxon>
        <taxon>Spirochaetota</taxon>
        <taxon>Spirochaetia</taxon>
        <taxon>Brachyspirales</taxon>
        <taxon>Brachyspiraceae</taxon>
        <taxon>Brachyspira</taxon>
    </lineage>
</organism>
<keyword evidence="3" id="KW-1003">Cell membrane</keyword>
<evidence type="ECO:0000256" key="8">
    <source>
        <dbReference type="SAM" id="Phobius"/>
    </source>
</evidence>
<evidence type="ECO:0000313" key="9">
    <source>
        <dbReference type="EMBL" id="EKV57684.1"/>
    </source>
</evidence>
<evidence type="ECO:0000256" key="6">
    <source>
        <dbReference type="ARBA" id="ARBA00022989"/>
    </source>
</evidence>
<name>A0A2U4FDS3_9SPIR</name>
<feature type="transmembrane region" description="Helical" evidence="8">
    <location>
        <begin position="101"/>
        <end position="123"/>
    </location>
</feature>
<accession>A0A2U4FDS3</accession>
<keyword evidence="6 8" id="KW-1133">Transmembrane helix</keyword>
<evidence type="ECO:0000256" key="3">
    <source>
        <dbReference type="ARBA" id="ARBA00022475"/>
    </source>
</evidence>
<dbReference type="STRING" id="1289135.A966_03790"/>
<keyword evidence="5" id="KW-0133">Cell shape</keyword>
<dbReference type="EMBL" id="ALNZ01000017">
    <property type="protein sequence ID" value="EKV57684.1"/>
    <property type="molecule type" value="Genomic_DNA"/>
</dbReference>
<proteinExistence type="inferred from homology"/>
<dbReference type="GO" id="GO:0005886">
    <property type="term" value="C:plasma membrane"/>
    <property type="evidence" value="ECO:0007669"/>
    <property type="project" value="UniProtKB-SubCell"/>
</dbReference>
<reference evidence="9 10" key="1">
    <citation type="submission" date="2012-07" db="EMBL/GenBank/DDBJ databases">
        <title>Genome sequence of Brachyspira sp. 30446, isolated from a pig with mucohaemorrhagic colitis.</title>
        <authorList>
            <person name="Rubin J.E."/>
            <person name="Fernando C."/>
            <person name="Harding J.C.S."/>
            <person name="Hill J.E."/>
        </authorList>
    </citation>
    <scope>NUCLEOTIDE SEQUENCE [LARGE SCALE GENOMIC DNA]</scope>
    <source>
        <strain evidence="9 10">30446</strain>
    </source>
</reference>
<feature type="transmembrane region" description="Helical" evidence="8">
    <location>
        <begin position="38"/>
        <end position="63"/>
    </location>
</feature>
<dbReference type="GO" id="GO:0008360">
    <property type="term" value="P:regulation of cell shape"/>
    <property type="evidence" value="ECO:0007669"/>
    <property type="project" value="UniProtKB-KW"/>
</dbReference>
<dbReference type="NCBIfam" id="TIGR03426">
    <property type="entry name" value="shape_MreD"/>
    <property type="match status" value="1"/>
</dbReference>